<name>A0A3P7QIW5_CYLGO</name>
<dbReference type="PANTHER" id="PTHR13939:SF0">
    <property type="entry name" value="NMN AMIDOHYDROLASE-LIKE PROTEIN YFAY"/>
    <property type="match status" value="1"/>
</dbReference>
<dbReference type="SMART" id="SM00852">
    <property type="entry name" value="MoCF_biosynth"/>
    <property type="match status" value="1"/>
</dbReference>
<keyword evidence="4" id="KW-1185">Reference proteome</keyword>
<dbReference type="EMBL" id="UYRV01117772">
    <property type="protein sequence ID" value="VDN30816.1"/>
    <property type="molecule type" value="Genomic_DNA"/>
</dbReference>
<dbReference type="Pfam" id="PF00994">
    <property type="entry name" value="MoCF_biosynth"/>
    <property type="match status" value="1"/>
</dbReference>
<feature type="domain" description="MoaB/Mog" evidence="2">
    <location>
        <begin position="25"/>
        <end position="179"/>
    </location>
</feature>
<gene>
    <name evidence="3" type="ORF">CGOC_LOCUS11642</name>
</gene>
<dbReference type="InterPro" id="IPR036425">
    <property type="entry name" value="MoaB/Mog-like_dom_sf"/>
</dbReference>
<dbReference type="InterPro" id="IPR050101">
    <property type="entry name" value="CinA"/>
</dbReference>
<sequence>MTFSSELRYKVGGRKLYFRTKTISMISVIGDEILKGSTMDTNSHFICMKLHELGVQVKKFSQRYDYVFTTGGVGPTHDDKTYIGLAKAFNDNMRKSSEIVEAIENYFPSAGLSKDHSVFVDKLSTIPASAQLLWGTRSSDGKSSNFPVVRLSNVISLPGVPRFCERAFVELKVGLESISLSYYIVVEYLVSSRKI</sequence>
<dbReference type="SUPFAM" id="SSF53218">
    <property type="entry name" value="Molybdenum cofactor biosynthesis proteins"/>
    <property type="match status" value="1"/>
</dbReference>
<evidence type="ECO:0000259" key="2">
    <source>
        <dbReference type="SMART" id="SM00852"/>
    </source>
</evidence>
<dbReference type="Gene3D" id="3.40.980.10">
    <property type="entry name" value="MoaB/Mog-like domain"/>
    <property type="match status" value="1"/>
</dbReference>
<accession>A0A3P7QIW5</accession>
<protein>
    <recommendedName>
        <fullName evidence="2">MoaB/Mog domain-containing protein</fullName>
    </recommendedName>
</protein>
<reference evidence="3 4" key="1">
    <citation type="submission" date="2018-11" db="EMBL/GenBank/DDBJ databases">
        <authorList>
            <consortium name="Pathogen Informatics"/>
        </authorList>
    </citation>
    <scope>NUCLEOTIDE SEQUENCE [LARGE SCALE GENOMIC DNA]</scope>
</reference>
<organism evidence="3 4">
    <name type="scientific">Cylicostephanus goldi</name>
    <name type="common">Nematode worm</name>
    <dbReference type="NCBI Taxonomy" id="71465"/>
    <lineage>
        <taxon>Eukaryota</taxon>
        <taxon>Metazoa</taxon>
        <taxon>Ecdysozoa</taxon>
        <taxon>Nematoda</taxon>
        <taxon>Chromadorea</taxon>
        <taxon>Rhabditida</taxon>
        <taxon>Rhabditina</taxon>
        <taxon>Rhabditomorpha</taxon>
        <taxon>Strongyloidea</taxon>
        <taxon>Strongylidae</taxon>
        <taxon>Cylicostephanus</taxon>
    </lineage>
</organism>
<evidence type="ECO:0000256" key="1">
    <source>
        <dbReference type="ARBA" id="ARBA00007589"/>
    </source>
</evidence>
<dbReference type="PANTHER" id="PTHR13939">
    <property type="entry name" value="NICOTINAMIDE-NUCLEOTIDE AMIDOHYDROLASE PNCC"/>
    <property type="match status" value="1"/>
</dbReference>
<dbReference type="Proteomes" id="UP000271889">
    <property type="component" value="Unassembled WGS sequence"/>
</dbReference>
<dbReference type="InterPro" id="IPR001453">
    <property type="entry name" value="MoaB/Mog_dom"/>
</dbReference>
<evidence type="ECO:0000313" key="3">
    <source>
        <dbReference type="EMBL" id="VDN30816.1"/>
    </source>
</evidence>
<proteinExistence type="inferred from homology"/>
<dbReference type="OrthoDB" id="270728at2759"/>
<evidence type="ECO:0000313" key="4">
    <source>
        <dbReference type="Proteomes" id="UP000271889"/>
    </source>
</evidence>
<dbReference type="AlphaFoldDB" id="A0A3P7QIW5"/>
<comment type="similarity">
    <text evidence="1">In the N-terminal section; belongs to the MoaB/Mog family.</text>
</comment>